<feature type="transmembrane region" description="Helical" evidence="1">
    <location>
        <begin position="96"/>
        <end position="118"/>
    </location>
</feature>
<feature type="transmembrane region" description="Helical" evidence="1">
    <location>
        <begin position="6"/>
        <end position="30"/>
    </location>
</feature>
<reference evidence="2" key="1">
    <citation type="submission" date="2016-06" db="UniProtKB">
        <authorList>
            <consortium name="WormBaseParasite"/>
        </authorList>
    </citation>
    <scope>IDENTIFICATION</scope>
</reference>
<dbReference type="Gene3D" id="1.20.1070.10">
    <property type="entry name" value="Rhodopsin 7-helix transmembrane proteins"/>
    <property type="match status" value="1"/>
</dbReference>
<dbReference type="SUPFAM" id="SSF81321">
    <property type="entry name" value="Family A G protein-coupled receptor-like"/>
    <property type="match status" value="1"/>
</dbReference>
<evidence type="ECO:0000256" key="1">
    <source>
        <dbReference type="SAM" id="Phobius"/>
    </source>
</evidence>
<feature type="transmembrane region" description="Helical" evidence="1">
    <location>
        <begin position="58"/>
        <end position="84"/>
    </location>
</feature>
<keyword evidence="1" id="KW-1133">Transmembrane helix</keyword>
<sequence>LKPGYAEFAVLITIVAPSLSVILYGIIFLLTRKQISRIKNDQPDETSLRIFTQRQRKLTATMGISCAFTLFFYVLPMCLKYIIFTHKYTPERSPDFVRIVAAISCNLNPLTNIAAILIRHEDIACCVMKIFPRSIQKCFARQDRLPSIAHTTTFANRRTLNTEK</sequence>
<keyword evidence="1" id="KW-0812">Transmembrane</keyword>
<protein>
    <submittedName>
        <fullName evidence="2">G_PROTEIN_RECEP_F1_2 domain-containing protein</fullName>
    </submittedName>
</protein>
<dbReference type="AlphaFoldDB" id="A0A183DDX2"/>
<organism evidence="2">
    <name type="scientific">Gongylonema pulchrum</name>
    <dbReference type="NCBI Taxonomy" id="637853"/>
    <lineage>
        <taxon>Eukaryota</taxon>
        <taxon>Metazoa</taxon>
        <taxon>Ecdysozoa</taxon>
        <taxon>Nematoda</taxon>
        <taxon>Chromadorea</taxon>
        <taxon>Rhabditida</taxon>
        <taxon>Spirurina</taxon>
        <taxon>Spiruromorpha</taxon>
        <taxon>Spiruroidea</taxon>
        <taxon>Gongylonematidae</taxon>
        <taxon>Gongylonema</taxon>
    </lineage>
</organism>
<name>A0A183DDX2_9BILA</name>
<evidence type="ECO:0000313" key="2">
    <source>
        <dbReference type="WBParaSite" id="GPUH_0000692201-mRNA-1"/>
    </source>
</evidence>
<proteinExistence type="predicted"/>
<dbReference type="WBParaSite" id="GPUH_0000692201-mRNA-1">
    <property type="protein sequence ID" value="GPUH_0000692201-mRNA-1"/>
    <property type="gene ID" value="GPUH_0000692201"/>
</dbReference>
<accession>A0A183DDX2</accession>
<keyword evidence="1" id="KW-0472">Membrane</keyword>